<sequence length="202" mass="21962">MANKDPANKGSSTLTASLPLTFNIANHFPVPMERPHYRAWRSQFLNILTIHDLSHMVDASATAPPPPLEDGIVNPAHGIILGPTPTAPSSPSSPPDTPQTSNPPPDATHPSPVLSPVSPWMEVTQHPRELYLTQRHYMVDLLQRFQMDSCASCATPIGASKSMTFDDEAPFPDATLYRSMVGGLQYLALTRLDIAFVVNQVA</sequence>
<organism evidence="1 2">
    <name type="scientific">Pistacia integerrima</name>
    <dbReference type="NCBI Taxonomy" id="434235"/>
    <lineage>
        <taxon>Eukaryota</taxon>
        <taxon>Viridiplantae</taxon>
        <taxon>Streptophyta</taxon>
        <taxon>Embryophyta</taxon>
        <taxon>Tracheophyta</taxon>
        <taxon>Spermatophyta</taxon>
        <taxon>Magnoliopsida</taxon>
        <taxon>eudicotyledons</taxon>
        <taxon>Gunneridae</taxon>
        <taxon>Pentapetalae</taxon>
        <taxon>rosids</taxon>
        <taxon>malvids</taxon>
        <taxon>Sapindales</taxon>
        <taxon>Anacardiaceae</taxon>
        <taxon>Pistacia</taxon>
    </lineage>
</organism>
<comment type="caution">
    <text evidence="1">The sequence shown here is derived from an EMBL/GenBank/DDBJ whole genome shotgun (WGS) entry which is preliminary data.</text>
</comment>
<reference evidence="2" key="1">
    <citation type="journal article" date="2023" name="G3 (Bethesda)">
        <title>Genome assembly and association tests identify interacting loci associated with vigor, precocity, and sex in interspecific pistachio rootstocks.</title>
        <authorList>
            <person name="Palmer W."/>
            <person name="Jacygrad E."/>
            <person name="Sagayaradj S."/>
            <person name="Cavanaugh K."/>
            <person name="Han R."/>
            <person name="Bertier L."/>
            <person name="Beede B."/>
            <person name="Kafkas S."/>
            <person name="Golino D."/>
            <person name="Preece J."/>
            <person name="Michelmore R."/>
        </authorList>
    </citation>
    <scope>NUCLEOTIDE SEQUENCE [LARGE SCALE GENOMIC DNA]</scope>
</reference>
<protein>
    <submittedName>
        <fullName evidence="1">Uncharacterized protein</fullName>
    </submittedName>
</protein>
<dbReference type="EMBL" id="CM047738">
    <property type="protein sequence ID" value="KAJ0044344.1"/>
    <property type="molecule type" value="Genomic_DNA"/>
</dbReference>
<evidence type="ECO:0000313" key="2">
    <source>
        <dbReference type="Proteomes" id="UP001163603"/>
    </source>
</evidence>
<dbReference type="Proteomes" id="UP001163603">
    <property type="component" value="Chromosome 3"/>
</dbReference>
<keyword evidence="2" id="KW-1185">Reference proteome</keyword>
<evidence type="ECO:0000313" key="1">
    <source>
        <dbReference type="EMBL" id="KAJ0044344.1"/>
    </source>
</evidence>
<proteinExistence type="predicted"/>
<gene>
    <name evidence="1" type="ORF">Pint_04677</name>
</gene>
<name>A0ACC0Z1N4_9ROSI</name>
<accession>A0ACC0Z1N4</accession>